<keyword evidence="3" id="KW-0732">Signal</keyword>
<feature type="chain" id="PRO_5013355512" description="Galactose oxidase" evidence="3">
    <location>
        <begin position="22"/>
        <end position="945"/>
    </location>
</feature>
<keyword evidence="5" id="KW-1185">Reference proteome</keyword>
<evidence type="ECO:0008006" key="6">
    <source>
        <dbReference type="Google" id="ProtNLM"/>
    </source>
</evidence>
<dbReference type="SUPFAM" id="SSF117281">
    <property type="entry name" value="Kelch motif"/>
    <property type="match status" value="1"/>
</dbReference>
<keyword evidence="2" id="KW-0472">Membrane</keyword>
<name>A0A2A9NQX0_9AGAR</name>
<dbReference type="STRING" id="703135.A0A2A9NQX0"/>
<sequence>MTRGIATLLLLQVTFLPQCWAYTPDARWGQAAAVVSNALFIYGGKSDPFNSYSYTSAPNVNDLLMLPLQNSFEATSPPWQLIPQSPDEVSQQSPALAWHTISTINNSYLLLFGGEPGPNSPIVLVDLADSAYYLNLLNSTPLEWKAQSSSFSNQPLRRIRHATAISPSGLVFITGGEKADGSNNALADHYIFDASNSAFERLPQENGPLGVYGHASIMLGDGRLLVFGGYSQTQGSLVPLSTIWIIDTQRNPLTWSLASVSNVTLPSPRRAFANTLLEGDQVLIHGGSDASMQNNFADGWVLNTSSNPMSWSEVGALSRLGARRDHFAISLGKNVLFGFGYGSSGPISPSLTIYDASNGIFETTYSPPSPMTTTTKYTMMPTTSDSQSNVHPTSTGGPNGDSGNDNQRDRANRTKAIALGVSFALLGLVLVAVFVYYARQRYQRRHQGGGHFVSLSGDDDGYDHHHSIPAVVMVERGSLSGRRYMTGLFSTFQIAGVMGGRPDRVTGRRKDMLADEDDQSDWHYLRNRRRTDNSSFSFRSFFSGHNASRAPSFTNASMTSHWRDKSNPFPDEVLKDEVDSLITKPSMISVPQHQVHGELLSSQYYTDPFSHVSEGSEEEGLYDMTSPRDQSLMPSLGPRGDIASKHVSTQTVRSRLEDSGSFAPSNLDHNSPKLGSISASSETTSSGIHNVIPVPVPSSFINANPRPTHDINRSNSWWTRFTRSSFLERGPSNPSKISPLSLEHRDLGLFSLEPIEERPNSVVLKSTVVKSVEVSSNEFDFHSGSSGAYDGKHGKSFSSLGTANTEAIERIGGAMDVIQRIRTASYRSSIGSTFNDSIETKEHEDSPCECQDIHPLEPAPAGPSENPFASQDDEHINSRSIIPPNVDSCPSPITTDRRPMGALVATHVQAYERRLSQDHEEKRNIVAVKYGLAPRPSLYIANPEV</sequence>
<protein>
    <recommendedName>
        <fullName evidence="6">Galactose oxidase</fullName>
    </recommendedName>
</protein>
<accession>A0A2A9NQX0</accession>
<feature type="compositionally biased region" description="Polar residues" evidence="1">
    <location>
        <begin position="385"/>
        <end position="405"/>
    </location>
</feature>
<dbReference type="AlphaFoldDB" id="A0A2A9NQX0"/>
<dbReference type="Gene3D" id="2.120.10.80">
    <property type="entry name" value="Kelch-type beta propeller"/>
    <property type="match status" value="2"/>
</dbReference>
<dbReference type="Pfam" id="PF24681">
    <property type="entry name" value="Kelch_KLHDC2_KLHL20_DRC7"/>
    <property type="match status" value="1"/>
</dbReference>
<dbReference type="InterPro" id="IPR015915">
    <property type="entry name" value="Kelch-typ_b-propeller"/>
</dbReference>
<evidence type="ECO:0000256" key="2">
    <source>
        <dbReference type="SAM" id="Phobius"/>
    </source>
</evidence>
<reference evidence="4 5" key="1">
    <citation type="submission" date="2014-02" db="EMBL/GenBank/DDBJ databases">
        <title>Transposable element dynamics among asymbiotic and ectomycorrhizal Amanita fungi.</title>
        <authorList>
            <consortium name="DOE Joint Genome Institute"/>
            <person name="Hess J."/>
            <person name="Skrede I."/>
            <person name="Wolfe B."/>
            <person name="LaButti K."/>
            <person name="Ohm R.A."/>
            <person name="Grigoriev I.V."/>
            <person name="Pringle A."/>
        </authorList>
    </citation>
    <scope>NUCLEOTIDE SEQUENCE [LARGE SCALE GENOMIC DNA]</scope>
    <source>
        <strain evidence="4 5">SKay4041</strain>
    </source>
</reference>
<feature type="transmembrane region" description="Helical" evidence="2">
    <location>
        <begin position="416"/>
        <end position="438"/>
    </location>
</feature>
<feature type="signal peptide" evidence="3">
    <location>
        <begin position="1"/>
        <end position="21"/>
    </location>
</feature>
<feature type="compositionally biased region" description="Low complexity" evidence="1">
    <location>
        <begin position="675"/>
        <end position="685"/>
    </location>
</feature>
<dbReference type="CDD" id="cd12087">
    <property type="entry name" value="TM_EGFR-like"/>
    <property type="match status" value="1"/>
</dbReference>
<proteinExistence type="predicted"/>
<organism evidence="4 5">
    <name type="scientific">Amanita thiersii Skay4041</name>
    <dbReference type="NCBI Taxonomy" id="703135"/>
    <lineage>
        <taxon>Eukaryota</taxon>
        <taxon>Fungi</taxon>
        <taxon>Dikarya</taxon>
        <taxon>Basidiomycota</taxon>
        <taxon>Agaricomycotina</taxon>
        <taxon>Agaricomycetes</taxon>
        <taxon>Agaricomycetidae</taxon>
        <taxon>Agaricales</taxon>
        <taxon>Pluteineae</taxon>
        <taxon>Amanitaceae</taxon>
        <taxon>Amanita</taxon>
    </lineage>
</organism>
<keyword evidence="2" id="KW-1133">Transmembrane helix</keyword>
<evidence type="ECO:0000256" key="3">
    <source>
        <dbReference type="SAM" id="SignalP"/>
    </source>
</evidence>
<gene>
    <name evidence="4" type="ORF">AMATHDRAFT_45847</name>
</gene>
<evidence type="ECO:0000256" key="1">
    <source>
        <dbReference type="SAM" id="MobiDB-lite"/>
    </source>
</evidence>
<dbReference type="PANTHER" id="PTHR23244">
    <property type="entry name" value="KELCH REPEAT DOMAIN"/>
    <property type="match status" value="1"/>
</dbReference>
<evidence type="ECO:0000313" key="5">
    <source>
        <dbReference type="Proteomes" id="UP000242287"/>
    </source>
</evidence>
<feature type="region of interest" description="Disordered" evidence="1">
    <location>
        <begin position="379"/>
        <end position="408"/>
    </location>
</feature>
<evidence type="ECO:0000313" key="4">
    <source>
        <dbReference type="EMBL" id="PFH52939.1"/>
    </source>
</evidence>
<keyword evidence="2" id="KW-0812">Transmembrane</keyword>
<feature type="region of interest" description="Disordered" evidence="1">
    <location>
        <begin position="838"/>
        <end position="867"/>
    </location>
</feature>
<dbReference type="EMBL" id="KZ301976">
    <property type="protein sequence ID" value="PFH52939.1"/>
    <property type="molecule type" value="Genomic_DNA"/>
</dbReference>
<dbReference type="Proteomes" id="UP000242287">
    <property type="component" value="Unassembled WGS sequence"/>
</dbReference>
<feature type="region of interest" description="Disordered" evidence="1">
    <location>
        <begin position="610"/>
        <end position="685"/>
    </location>
</feature>
<dbReference type="OrthoDB" id="432528at2759"/>
<feature type="compositionally biased region" description="Basic and acidic residues" evidence="1">
    <location>
        <begin position="838"/>
        <end position="855"/>
    </location>
</feature>